<comment type="caution">
    <text evidence="3">The sequence shown here is derived from an EMBL/GenBank/DDBJ whole genome shotgun (WGS) entry which is preliminary data.</text>
</comment>
<gene>
    <name evidence="3" type="ORF">ACFQMG_12020</name>
</gene>
<feature type="signal peptide" evidence="2">
    <location>
        <begin position="1"/>
        <end position="22"/>
    </location>
</feature>
<evidence type="ECO:0000313" key="3">
    <source>
        <dbReference type="EMBL" id="MFC7180280.1"/>
    </source>
</evidence>
<reference evidence="4" key="1">
    <citation type="journal article" date="2019" name="Int. J. Syst. Evol. Microbiol.">
        <title>The Global Catalogue of Microorganisms (GCM) 10K type strain sequencing project: providing services to taxonomists for standard genome sequencing and annotation.</title>
        <authorList>
            <consortium name="The Broad Institute Genomics Platform"/>
            <consortium name="The Broad Institute Genome Sequencing Center for Infectious Disease"/>
            <person name="Wu L."/>
            <person name="Ma J."/>
        </authorList>
    </citation>
    <scope>NUCLEOTIDE SEQUENCE [LARGE SCALE GENOMIC DNA]</scope>
    <source>
        <strain evidence="4">CGMCC 1.12859</strain>
    </source>
</reference>
<name>A0ABW2FXG0_9ACTN</name>
<protein>
    <recommendedName>
        <fullName evidence="5">Lipoprotein</fullName>
    </recommendedName>
</protein>
<feature type="compositionally biased region" description="Polar residues" evidence="1">
    <location>
        <begin position="150"/>
        <end position="164"/>
    </location>
</feature>
<dbReference type="PROSITE" id="PS51257">
    <property type="entry name" value="PROKAR_LIPOPROTEIN"/>
    <property type="match status" value="1"/>
</dbReference>
<proteinExistence type="predicted"/>
<organism evidence="3 4">
    <name type="scientific">Kitasatospora paranensis</name>
    <dbReference type="NCBI Taxonomy" id="258053"/>
    <lineage>
        <taxon>Bacteria</taxon>
        <taxon>Bacillati</taxon>
        <taxon>Actinomycetota</taxon>
        <taxon>Actinomycetes</taxon>
        <taxon>Kitasatosporales</taxon>
        <taxon>Streptomycetaceae</taxon>
        <taxon>Kitasatospora</taxon>
    </lineage>
</organism>
<evidence type="ECO:0000256" key="2">
    <source>
        <dbReference type="SAM" id="SignalP"/>
    </source>
</evidence>
<evidence type="ECO:0008006" key="5">
    <source>
        <dbReference type="Google" id="ProtNLM"/>
    </source>
</evidence>
<dbReference type="EMBL" id="JBHTAJ010000018">
    <property type="protein sequence ID" value="MFC7180280.1"/>
    <property type="molecule type" value="Genomic_DNA"/>
</dbReference>
<feature type="chain" id="PRO_5046753832" description="Lipoprotein" evidence="2">
    <location>
        <begin position="23"/>
        <end position="306"/>
    </location>
</feature>
<keyword evidence="4" id="KW-1185">Reference proteome</keyword>
<accession>A0ABW2FXG0</accession>
<dbReference type="Proteomes" id="UP001596435">
    <property type="component" value="Unassembled WGS sequence"/>
</dbReference>
<sequence>MRTAHLAAAIGVLAVLTTGCSAVTNSAHGSPGPVDVTSIPMMTTAKDKTLPIEDYLLNGRQMAQVQNAINILEVRCMARFGYTYAPLTPNLDSPITQTVRRYGATDLSVASSYGYHAPAGFSADKSGQPTLTDEERQVLTGGLEPGQIKASPSQSAKTAANGQSVPYGGCTQEATGKVQPGRGMKEAELADDINLGDYQRSIEDPRVKKAFAAWSSCMKEKGYSYPSPMDAMNDRKWAASSPSPEEIATATADLECKSKNNVIGIWFAVESALQRHDIDAKIDSLTKVKDDIQSALKRAADVTAEK</sequence>
<evidence type="ECO:0000313" key="4">
    <source>
        <dbReference type="Proteomes" id="UP001596435"/>
    </source>
</evidence>
<feature type="region of interest" description="Disordered" evidence="1">
    <location>
        <begin position="145"/>
        <end position="179"/>
    </location>
</feature>
<dbReference type="RefSeq" id="WP_345704991.1">
    <property type="nucleotide sequence ID" value="NZ_BAABKV010000001.1"/>
</dbReference>
<evidence type="ECO:0000256" key="1">
    <source>
        <dbReference type="SAM" id="MobiDB-lite"/>
    </source>
</evidence>
<keyword evidence="2" id="KW-0732">Signal</keyword>